<dbReference type="PROSITE" id="PS50003">
    <property type="entry name" value="PH_DOMAIN"/>
    <property type="match status" value="1"/>
</dbReference>
<feature type="region of interest" description="Disordered" evidence="2">
    <location>
        <begin position="968"/>
        <end position="1088"/>
    </location>
</feature>
<dbReference type="SUPFAM" id="SSF50729">
    <property type="entry name" value="PH domain-like"/>
    <property type="match status" value="1"/>
</dbReference>
<dbReference type="Pfam" id="PF22697">
    <property type="entry name" value="SOS1_NGEF_PH"/>
    <property type="match status" value="1"/>
</dbReference>
<organism evidence="5 6">
    <name type="scientific">Scophthalmus maximus</name>
    <name type="common">Turbot</name>
    <name type="synonym">Psetta maxima</name>
    <dbReference type="NCBI Taxonomy" id="52904"/>
    <lineage>
        <taxon>Eukaryota</taxon>
        <taxon>Metazoa</taxon>
        <taxon>Chordata</taxon>
        <taxon>Craniata</taxon>
        <taxon>Vertebrata</taxon>
        <taxon>Euteleostomi</taxon>
        <taxon>Actinopterygii</taxon>
        <taxon>Neopterygii</taxon>
        <taxon>Teleostei</taxon>
        <taxon>Neoteleostei</taxon>
        <taxon>Acanthomorphata</taxon>
        <taxon>Carangaria</taxon>
        <taxon>Pleuronectiformes</taxon>
        <taxon>Pleuronectoidei</taxon>
        <taxon>Scophthalmidae</taxon>
        <taxon>Scophthalmus</taxon>
    </lineage>
</organism>
<proteinExistence type="predicted"/>
<evidence type="ECO:0000259" key="4">
    <source>
        <dbReference type="PROSITE" id="PS50010"/>
    </source>
</evidence>
<dbReference type="GO" id="GO:0005085">
    <property type="term" value="F:guanyl-nucleotide exchange factor activity"/>
    <property type="evidence" value="ECO:0007669"/>
    <property type="project" value="InterPro"/>
</dbReference>
<dbReference type="CDD" id="cd00160">
    <property type="entry name" value="RhoGEF"/>
    <property type="match status" value="1"/>
</dbReference>
<feature type="domain" description="DH" evidence="4">
    <location>
        <begin position="160"/>
        <end position="340"/>
    </location>
</feature>
<dbReference type="GO" id="GO:2000114">
    <property type="term" value="P:regulation of establishment of cell polarity"/>
    <property type="evidence" value="ECO:0007669"/>
    <property type="project" value="TreeGrafter"/>
</dbReference>
<dbReference type="Gene3D" id="2.30.29.30">
    <property type="entry name" value="Pleckstrin-homology domain (PH domain)/Phosphotyrosine-binding domain (PTB)"/>
    <property type="match status" value="1"/>
</dbReference>
<dbReference type="FunFam" id="1.20.900.10:FF:000019">
    <property type="entry name" value="Pleckstrin homology domain-containing family G member 1"/>
    <property type="match status" value="1"/>
</dbReference>
<dbReference type="GO" id="GO:0005829">
    <property type="term" value="C:cytosol"/>
    <property type="evidence" value="ECO:0007669"/>
    <property type="project" value="UniProtKB-ARBA"/>
</dbReference>
<feature type="compositionally biased region" description="Low complexity" evidence="2">
    <location>
        <begin position="121"/>
        <end position="134"/>
    </location>
</feature>
<dbReference type="InterPro" id="IPR055251">
    <property type="entry name" value="SOS1_NGEF_PH"/>
</dbReference>
<evidence type="ECO:0000256" key="2">
    <source>
        <dbReference type="SAM" id="MobiDB-lite"/>
    </source>
</evidence>
<accession>A0A6A4TI37</accession>
<feature type="compositionally biased region" description="Polar residues" evidence="2">
    <location>
        <begin position="1"/>
        <end position="12"/>
    </location>
</feature>
<dbReference type="InterPro" id="IPR035899">
    <property type="entry name" value="DBL_dom_sf"/>
</dbReference>
<dbReference type="Pfam" id="PF00621">
    <property type="entry name" value="RhoGEF"/>
    <property type="match status" value="1"/>
</dbReference>
<feature type="domain" description="PH" evidence="3">
    <location>
        <begin position="364"/>
        <end position="462"/>
    </location>
</feature>
<protein>
    <submittedName>
        <fullName evidence="5">Uncharacterized protein</fullName>
    </submittedName>
</protein>
<feature type="compositionally biased region" description="Low complexity" evidence="2">
    <location>
        <begin position="45"/>
        <end position="54"/>
    </location>
</feature>
<feature type="compositionally biased region" description="Polar residues" evidence="2">
    <location>
        <begin position="98"/>
        <end position="109"/>
    </location>
</feature>
<keyword evidence="1" id="KW-0597">Phosphoprotein</keyword>
<evidence type="ECO:0000313" key="6">
    <source>
        <dbReference type="Proteomes" id="UP000438429"/>
    </source>
</evidence>
<reference evidence="5 6" key="1">
    <citation type="submission" date="2019-06" db="EMBL/GenBank/DDBJ databases">
        <title>Draft genomes of female and male turbot (Scophthalmus maximus).</title>
        <authorList>
            <person name="Xu H."/>
            <person name="Xu X.-W."/>
            <person name="Shao C."/>
            <person name="Chen S."/>
        </authorList>
    </citation>
    <scope>NUCLEOTIDE SEQUENCE [LARGE SCALE GENOMIC DNA]</scope>
    <source>
        <strain evidence="5">Ysfricsl-2016a</strain>
        <tissue evidence="5">Blood</tissue>
    </source>
</reference>
<dbReference type="Gene3D" id="1.20.900.10">
    <property type="entry name" value="Dbl homology (DH) domain"/>
    <property type="match status" value="1"/>
</dbReference>
<dbReference type="InterPro" id="IPR000219">
    <property type="entry name" value="DH_dom"/>
</dbReference>
<name>A0A6A4TI37_SCOMX</name>
<dbReference type="SMART" id="SM00325">
    <property type="entry name" value="RhoGEF"/>
    <property type="match status" value="1"/>
</dbReference>
<dbReference type="Proteomes" id="UP000438429">
    <property type="component" value="Unassembled WGS sequence"/>
</dbReference>
<feature type="compositionally biased region" description="Basic and acidic residues" evidence="2">
    <location>
        <begin position="995"/>
        <end position="1015"/>
    </location>
</feature>
<feature type="region of interest" description="Disordered" evidence="2">
    <location>
        <begin position="1103"/>
        <end position="1139"/>
    </location>
</feature>
<feature type="compositionally biased region" description="Acidic residues" evidence="2">
    <location>
        <begin position="1046"/>
        <end position="1063"/>
    </location>
</feature>
<dbReference type="CDD" id="cd13243">
    <property type="entry name" value="PH_PLEKHG1_G2_G3"/>
    <property type="match status" value="1"/>
</dbReference>
<dbReference type="PANTHER" id="PTHR45924:SF4">
    <property type="entry name" value="PLECKSTRIN HOMOLOGY DOMAIN-CONTAINING FAMILY G MEMBER 3"/>
    <property type="match status" value="1"/>
</dbReference>
<comment type="caution">
    <text evidence="5">The sequence shown here is derived from an EMBL/GenBank/DDBJ whole genome shotgun (WGS) entry which is preliminary data.</text>
</comment>
<sequence length="1421" mass="158279">MGEESPQLSSPLFTGEHGQANIDLGPDCYSRLCAEPLDGEGERPVSLVSTLSSDSSRDSRSLFGSTIALPSSTTPPIQCGEDIDLELSPAEGSGGQAGDQSPTLTSSRGHWQDRPEPKVISNQRNNNNAASNRKASADRPHLPAPPVVTDAMAPNPKLTYVDRVVMEIIETERMYVKDLRSIVEDYLAHIIDMSDLPIRPEQVCSLFGNIEDIYEFNSELLQSLDMCENDPVAVARCFVDKSEYFEIYTQYCTNYPNSVAALTDCMRSKTLAKFFRDRQAALRRSLPLGSFLLKPVQRILKYHLLLQEIAKHFGPDEEGYEVVQEAIDTMTGVAWYINDMKRKHEHAVRVQEIQSLLINWKGPDLTTYGELVLEGTFHVLRAKNTRTLFLFERMLLITKKRGEHYVYKIHISCATLMLLDSAKDPLLFSVIHFKHPKQPHTAQAKSVEEKRLWAHHIKRLILENHNTIVPQKAKDAIQDNSNYLGKYQYSPERLSKAESCQADDFHLGGRKGRRRSEPAKQIIRSTKAVLKLKRPHDDSIPFTVQLLNHKHGSSTGLCNNTPHVYDFTLQHADSEGALLGDRCSLQPATGVSTLASSLGEAQAERPCVDDPTPTRDSPVQLSPTDSGPNLGSSPSEVGLQPEKAKKEEEEEEGESYKEDILMGDDQVADFANSVLAAISCWHYRARALLSTHFTTDDHNRDVTEVKATQREEADTRRQEEKQVDVKEALTTQVNAEELCPLDCVPQAEKSDQLEPRCPESPVSPAQQDAGSPEPQITRETGEEEEGGSDSSGLHVEETSLLTNGELSEEEEDVLAHKSILPSSVLDQASVIAEHFISNLSRRSSLVSEDLGSLACPSPPVENEVFKSSSACMDLETQAQLENSTPEPQATSEANLSTPAHEPALDALMEGEQRSTLSKQDRLLIHKIRRYYEHAEDQDANFSIKRRESLSYIPAGLVRHLSRQLNSVPQEQAAPVHRKGLSRNRPTSWSVFDLPGLEKSRNTETRQKAEPQRAVEAKTGPQSVSEASTAEEEFRSSSDMLKVWQDMEMEEESQAVPQTEEEDVHDSRLEATQDTSIDTSDVKTSEQPPQILEESEICIASEGSSISSPSAISAATDGGSGQECKPSATPAPQEKNHVNQGQLPKLISFRASIDEDQILQDMGKMKNKVFQLARQYSQRIKNNRPIVWPRNRETANHQGFKNMPAVHEEKAPLRKKGKPNLRLPLTACEEMVIHEVRSPSPVQTPSSQSTVPCPQSPQSPQPETFHWPHVQELRSKYTGPCHPSNATCSCALGVLECCRSVCDSCSHKYNSSSDLHRALRDCPRTHSERCAVVEDWPQAQPRLQPLLCRWSSLDHMLGSLPLHEVQNLQDPVRTCKLPERDILPQDELDCAERTAVPSSGKMSESHLVKSLREKFQSLGTSS</sequence>
<dbReference type="PANTHER" id="PTHR45924">
    <property type="entry name" value="FI17866P1"/>
    <property type="match status" value="1"/>
</dbReference>
<feature type="region of interest" description="Disordered" evidence="2">
    <location>
        <begin position="1"/>
        <end position="151"/>
    </location>
</feature>
<feature type="region of interest" description="Disordered" evidence="2">
    <location>
        <begin position="596"/>
        <end position="658"/>
    </location>
</feature>
<feature type="region of interest" description="Disordered" evidence="2">
    <location>
        <begin position="750"/>
        <end position="795"/>
    </location>
</feature>
<feature type="region of interest" description="Disordered" evidence="2">
    <location>
        <begin position="1237"/>
        <end position="1264"/>
    </location>
</feature>
<dbReference type="InterPro" id="IPR043324">
    <property type="entry name" value="PH_PLEKHG1_G2_G3"/>
</dbReference>
<dbReference type="SUPFAM" id="SSF48065">
    <property type="entry name" value="DBL homology domain (DH-domain)"/>
    <property type="match status" value="1"/>
</dbReference>
<feature type="compositionally biased region" description="Low complexity" evidence="2">
    <location>
        <begin position="1237"/>
        <end position="1252"/>
    </location>
</feature>
<dbReference type="SMART" id="SM00233">
    <property type="entry name" value="PH"/>
    <property type="match status" value="1"/>
</dbReference>
<feature type="compositionally biased region" description="Polar residues" evidence="2">
    <location>
        <begin position="614"/>
        <end position="635"/>
    </location>
</feature>
<evidence type="ECO:0000259" key="3">
    <source>
        <dbReference type="PROSITE" id="PS50003"/>
    </source>
</evidence>
<feature type="compositionally biased region" description="Polar residues" evidence="2">
    <location>
        <begin position="62"/>
        <end position="76"/>
    </location>
</feature>
<dbReference type="InterPro" id="IPR001849">
    <property type="entry name" value="PH_domain"/>
</dbReference>
<dbReference type="EMBL" id="VEVO01000003">
    <property type="protein sequence ID" value="KAF0044499.1"/>
    <property type="molecule type" value="Genomic_DNA"/>
</dbReference>
<feature type="compositionally biased region" description="Low complexity" evidence="2">
    <location>
        <begin position="1103"/>
        <end position="1114"/>
    </location>
</feature>
<evidence type="ECO:0000256" key="1">
    <source>
        <dbReference type="ARBA" id="ARBA00022553"/>
    </source>
</evidence>
<dbReference type="GO" id="GO:0031267">
    <property type="term" value="F:small GTPase binding"/>
    <property type="evidence" value="ECO:0007669"/>
    <property type="project" value="TreeGrafter"/>
</dbReference>
<dbReference type="InterPro" id="IPR011993">
    <property type="entry name" value="PH-like_dom_sf"/>
</dbReference>
<dbReference type="PROSITE" id="PS50010">
    <property type="entry name" value="DH_2"/>
    <property type="match status" value="1"/>
</dbReference>
<gene>
    <name evidence="5" type="ORF">F2P81_003657</name>
</gene>
<evidence type="ECO:0000313" key="5">
    <source>
        <dbReference type="EMBL" id="KAF0044499.1"/>
    </source>
</evidence>